<dbReference type="EMBL" id="GEFM01001628">
    <property type="protein sequence ID" value="JAP74168.1"/>
    <property type="molecule type" value="mRNA"/>
</dbReference>
<keyword evidence="1" id="KW-0238">DNA-binding</keyword>
<proteinExistence type="evidence at transcript level"/>
<reference evidence="1" key="1">
    <citation type="submission" date="2016-02" db="EMBL/GenBank/DDBJ databases">
        <title>RNAseq analyses of the midgut from blood- or serum-fed Ixodes ricinus ticks.</title>
        <authorList>
            <person name="Perner J."/>
            <person name="Provaznik J."/>
            <person name="Schrenkova J."/>
            <person name="Urbanova V."/>
            <person name="Ribeiro J.M."/>
            <person name="Kopacek P."/>
        </authorList>
    </citation>
    <scope>NUCLEOTIDE SEQUENCE</scope>
    <source>
        <tissue evidence="1">Gut</tissue>
    </source>
</reference>
<sequence length="91" mass="11055">IFRGLNISRSRSKLKFWNNSRVVIFAMQWDLNIDGNVFTFYRNCLRALFFTNCRRLAKFAKIRFLRKLGRLQYIYIYIYIYGHFSSSYCGL</sequence>
<dbReference type="AlphaFoldDB" id="A0A131Y6Q2"/>
<protein>
    <submittedName>
        <fullName evidence="1">Putative homeobox transcription factor sip1</fullName>
    </submittedName>
</protein>
<feature type="non-terminal residue" evidence="1">
    <location>
        <position position="1"/>
    </location>
</feature>
<organism evidence="1">
    <name type="scientific">Ixodes ricinus</name>
    <name type="common">Common tick</name>
    <name type="synonym">Acarus ricinus</name>
    <dbReference type="NCBI Taxonomy" id="34613"/>
    <lineage>
        <taxon>Eukaryota</taxon>
        <taxon>Metazoa</taxon>
        <taxon>Ecdysozoa</taxon>
        <taxon>Arthropoda</taxon>
        <taxon>Chelicerata</taxon>
        <taxon>Arachnida</taxon>
        <taxon>Acari</taxon>
        <taxon>Parasitiformes</taxon>
        <taxon>Ixodida</taxon>
        <taxon>Ixodoidea</taxon>
        <taxon>Ixodidae</taxon>
        <taxon>Ixodinae</taxon>
        <taxon>Ixodes</taxon>
    </lineage>
</organism>
<keyword evidence="1" id="KW-0371">Homeobox</keyword>
<name>A0A131Y6Q2_IXORI</name>
<evidence type="ECO:0000313" key="1">
    <source>
        <dbReference type="EMBL" id="JAP74168.1"/>
    </source>
</evidence>
<dbReference type="GO" id="GO:0003677">
    <property type="term" value="F:DNA binding"/>
    <property type="evidence" value="ECO:0007669"/>
    <property type="project" value="UniProtKB-KW"/>
</dbReference>
<accession>A0A131Y6Q2</accession>